<evidence type="ECO:0000313" key="1">
    <source>
        <dbReference type="EMBL" id="MDZ5459967.1"/>
    </source>
</evidence>
<keyword evidence="2" id="KW-1185">Reference proteome</keyword>
<sequence length="217" mass="22847">MKPKLRSRLPAGKRPSAVPLACPPALDEASLHSPACVLSHADAYPGEAEPDDEGAGLAAEADALAPADADHLLSGYAGTDYFVAGLAQPLHPGERNAALDAFLGGHGARCLALLTACNPHSDMLEPQENARRQGELRARLQAEGLSFVEAEGRARDGGVRPAEPLLAVLDAPPLLLQRLMEEFGQNAVVLAQAGAAPRLWLRPAFMRELAREEYAAG</sequence>
<dbReference type="EMBL" id="JAXOJX010000054">
    <property type="protein sequence ID" value="MDZ5459967.1"/>
    <property type="molecule type" value="Genomic_DNA"/>
</dbReference>
<dbReference type="Pfam" id="PF11697">
    <property type="entry name" value="DUF3293"/>
    <property type="match status" value="1"/>
</dbReference>
<proteinExistence type="predicted"/>
<accession>A0ABU5IM52</accession>
<reference evidence="1 2" key="1">
    <citation type="submission" date="2023-11" db="EMBL/GenBank/DDBJ databases">
        <title>Draft genome of Azohydromonas lata strain H1 (DSM1123), a polyhydroxyalkanoate producer.</title>
        <authorList>
            <person name="Traversa D."/>
            <person name="D'Addabbo P."/>
            <person name="Pazzani C."/>
            <person name="Manzari C."/>
            <person name="Chiara M."/>
            <person name="Scrascia M."/>
        </authorList>
    </citation>
    <scope>NUCLEOTIDE SEQUENCE [LARGE SCALE GENOMIC DNA]</scope>
    <source>
        <strain evidence="1 2">H1</strain>
    </source>
</reference>
<dbReference type="Proteomes" id="UP001293718">
    <property type="component" value="Unassembled WGS sequence"/>
</dbReference>
<gene>
    <name evidence="1" type="ORF">SM757_25620</name>
</gene>
<evidence type="ECO:0000313" key="2">
    <source>
        <dbReference type="Proteomes" id="UP001293718"/>
    </source>
</evidence>
<comment type="caution">
    <text evidence="1">The sequence shown here is derived from an EMBL/GenBank/DDBJ whole genome shotgun (WGS) entry which is preliminary data.</text>
</comment>
<organism evidence="1 2">
    <name type="scientific">Azohydromonas lata</name>
    <dbReference type="NCBI Taxonomy" id="45677"/>
    <lineage>
        <taxon>Bacteria</taxon>
        <taxon>Pseudomonadati</taxon>
        <taxon>Pseudomonadota</taxon>
        <taxon>Betaproteobacteria</taxon>
        <taxon>Burkholderiales</taxon>
        <taxon>Sphaerotilaceae</taxon>
        <taxon>Azohydromonas</taxon>
    </lineage>
</organism>
<dbReference type="InterPro" id="IPR021710">
    <property type="entry name" value="DUF3293"/>
</dbReference>
<protein>
    <submittedName>
        <fullName evidence="1">DUF3293 domain-containing protein</fullName>
    </submittedName>
</protein>
<dbReference type="RefSeq" id="WP_322467566.1">
    <property type="nucleotide sequence ID" value="NZ_JAXOJX010000054.1"/>
</dbReference>
<name>A0ABU5IM52_9BURK</name>